<comment type="caution">
    <text evidence="7">The sequence shown here is derived from an EMBL/GenBank/DDBJ whole genome shotgun (WGS) entry which is preliminary data.</text>
</comment>
<feature type="transmembrane region" description="Helical" evidence="5">
    <location>
        <begin position="66"/>
        <end position="86"/>
    </location>
</feature>
<sequence>MSLIGSLLVAGSAAGFGSMALFAHYAYADGVNPGTLTFLRFLIGALLLGIWVWARGVRLPRGRVLAAYALMGGGLYCVAAWCYFAALQYASSGVVALMLYTYPLFVAGIATLTGNERFGRRERLAMALAALGLALALGGGGLGQPLGLALGVLAGLLYAVYLVAGSRLSDRCDPFAAAFVVLASAAASNGAMVALGDGFSLPEGENGWLAVVGIGLFSSALALAALFAGMRRLGATRASVLSTVEPLITIALGCVFLGEAWTGLQWLGSLAIVAAALAITLPRKAASAA</sequence>
<protein>
    <recommendedName>
        <fullName evidence="6">EamA domain-containing protein</fullName>
    </recommendedName>
</protein>
<dbReference type="STRING" id="1452487.AVW16_11705"/>
<dbReference type="PANTHER" id="PTHR32322:SF9">
    <property type="entry name" value="AMINO-ACID METABOLITE EFFLUX PUMP-RELATED"/>
    <property type="match status" value="1"/>
</dbReference>
<dbReference type="InterPro" id="IPR037185">
    <property type="entry name" value="EmrE-like"/>
</dbReference>
<feature type="transmembrane region" description="Helical" evidence="5">
    <location>
        <begin position="240"/>
        <end position="258"/>
    </location>
</feature>
<keyword evidence="8" id="KW-1185">Reference proteome</keyword>
<evidence type="ECO:0000256" key="4">
    <source>
        <dbReference type="ARBA" id="ARBA00023136"/>
    </source>
</evidence>
<accession>A0A165F8G7</accession>
<dbReference type="InterPro" id="IPR050638">
    <property type="entry name" value="AA-Vitamin_Transporters"/>
</dbReference>
<proteinExistence type="predicted"/>
<feature type="domain" description="EamA" evidence="6">
    <location>
        <begin position="4"/>
        <end position="136"/>
    </location>
</feature>
<evidence type="ECO:0000313" key="7">
    <source>
        <dbReference type="EMBL" id="KZE32459.1"/>
    </source>
</evidence>
<feature type="transmembrane region" description="Helical" evidence="5">
    <location>
        <begin position="92"/>
        <end position="112"/>
    </location>
</feature>
<dbReference type="GO" id="GO:0016020">
    <property type="term" value="C:membrane"/>
    <property type="evidence" value="ECO:0007669"/>
    <property type="project" value="UniProtKB-SubCell"/>
</dbReference>
<feature type="transmembrane region" description="Helical" evidence="5">
    <location>
        <begin position="148"/>
        <end position="164"/>
    </location>
</feature>
<dbReference type="InterPro" id="IPR000620">
    <property type="entry name" value="EamA_dom"/>
</dbReference>
<keyword evidence="3 5" id="KW-1133">Transmembrane helix</keyword>
<name>A0A165F8G7_9NEIS</name>
<keyword evidence="4 5" id="KW-0472">Membrane</keyword>
<dbReference type="EMBL" id="LQQU01000022">
    <property type="protein sequence ID" value="KZE32459.1"/>
    <property type="molecule type" value="Genomic_DNA"/>
</dbReference>
<gene>
    <name evidence="7" type="ORF">AVW16_11705</name>
</gene>
<feature type="transmembrane region" description="Helical" evidence="5">
    <location>
        <begin position="124"/>
        <end position="142"/>
    </location>
</feature>
<dbReference type="SUPFAM" id="SSF103481">
    <property type="entry name" value="Multidrug resistance efflux transporter EmrE"/>
    <property type="match status" value="2"/>
</dbReference>
<feature type="transmembrane region" description="Helical" evidence="5">
    <location>
        <begin position="264"/>
        <end position="281"/>
    </location>
</feature>
<dbReference type="Proteomes" id="UP000076625">
    <property type="component" value="Unassembled WGS sequence"/>
</dbReference>
<dbReference type="AlphaFoldDB" id="A0A165F8G7"/>
<comment type="subcellular location">
    <subcellularLocation>
        <location evidence="1">Membrane</location>
        <topology evidence="1">Multi-pass membrane protein</topology>
    </subcellularLocation>
</comment>
<reference evidence="8" key="1">
    <citation type="submission" date="2016-01" db="EMBL/GenBank/DDBJ databases">
        <title>Draft genome of Chromobacterium sp. F49.</title>
        <authorList>
            <person name="Hong K.W."/>
        </authorList>
    </citation>
    <scope>NUCLEOTIDE SEQUENCE [LARGE SCALE GENOMIC DNA]</scope>
    <source>
        <strain evidence="8">CN10</strain>
    </source>
</reference>
<feature type="transmembrane region" description="Helical" evidence="5">
    <location>
        <begin position="38"/>
        <end position="54"/>
    </location>
</feature>
<dbReference type="OrthoDB" id="8586241at2"/>
<dbReference type="PANTHER" id="PTHR32322">
    <property type="entry name" value="INNER MEMBRANE TRANSPORTER"/>
    <property type="match status" value="1"/>
</dbReference>
<dbReference type="Gene3D" id="1.10.3730.20">
    <property type="match status" value="1"/>
</dbReference>
<evidence type="ECO:0000256" key="3">
    <source>
        <dbReference type="ARBA" id="ARBA00022989"/>
    </source>
</evidence>
<dbReference type="RefSeq" id="WP_066612260.1">
    <property type="nucleotide sequence ID" value="NZ_LQQU01000022.1"/>
</dbReference>
<evidence type="ECO:0000256" key="1">
    <source>
        <dbReference type="ARBA" id="ARBA00004141"/>
    </source>
</evidence>
<organism evidence="7 8">
    <name type="scientific">Crenobacter luteus</name>
    <dbReference type="NCBI Taxonomy" id="1452487"/>
    <lineage>
        <taxon>Bacteria</taxon>
        <taxon>Pseudomonadati</taxon>
        <taxon>Pseudomonadota</taxon>
        <taxon>Betaproteobacteria</taxon>
        <taxon>Neisseriales</taxon>
        <taxon>Neisseriaceae</taxon>
        <taxon>Crenobacter</taxon>
    </lineage>
</organism>
<feature type="domain" description="EamA" evidence="6">
    <location>
        <begin position="146"/>
        <end position="280"/>
    </location>
</feature>
<evidence type="ECO:0000313" key="8">
    <source>
        <dbReference type="Proteomes" id="UP000076625"/>
    </source>
</evidence>
<feature type="transmembrane region" description="Helical" evidence="5">
    <location>
        <begin position="207"/>
        <end position="228"/>
    </location>
</feature>
<evidence type="ECO:0000259" key="6">
    <source>
        <dbReference type="Pfam" id="PF00892"/>
    </source>
</evidence>
<keyword evidence="2 5" id="KW-0812">Transmembrane</keyword>
<evidence type="ECO:0000256" key="2">
    <source>
        <dbReference type="ARBA" id="ARBA00022692"/>
    </source>
</evidence>
<evidence type="ECO:0000256" key="5">
    <source>
        <dbReference type="SAM" id="Phobius"/>
    </source>
</evidence>
<dbReference type="Pfam" id="PF00892">
    <property type="entry name" value="EamA"/>
    <property type="match status" value="2"/>
</dbReference>
<feature type="transmembrane region" description="Helical" evidence="5">
    <location>
        <begin position="176"/>
        <end position="195"/>
    </location>
</feature>